<dbReference type="Pfam" id="PF00342">
    <property type="entry name" value="PGI"/>
    <property type="match status" value="1"/>
</dbReference>
<dbReference type="UniPathway" id="UPA00109">
    <property type="reaction ID" value="UER00181"/>
</dbReference>
<dbReference type="InterPro" id="IPR001672">
    <property type="entry name" value="G6P_Isomerase"/>
</dbReference>
<dbReference type="EC" id="5.3.1.9" evidence="3"/>
<evidence type="ECO:0000313" key="8">
    <source>
        <dbReference type="EMBL" id="CAB5067384.1"/>
    </source>
</evidence>
<dbReference type="GO" id="GO:0048029">
    <property type="term" value="F:monosaccharide binding"/>
    <property type="evidence" value="ECO:0007669"/>
    <property type="project" value="TreeGrafter"/>
</dbReference>
<dbReference type="PANTHER" id="PTHR11469:SF1">
    <property type="entry name" value="GLUCOSE-6-PHOSPHATE ISOMERASE"/>
    <property type="match status" value="1"/>
</dbReference>
<evidence type="ECO:0000256" key="3">
    <source>
        <dbReference type="ARBA" id="ARBA00011952"/>
    </source>
</evidence>
<dbReference type="PRINTS" id="PR00662">
    <property type="entry name" value="G6PISOMERASE"/>
</dbReference>
<protein>
    <recommendedName>
        <fullName evidence="3">glucose-6-phosphate isomerase</fullName>
        <ecNumber evidence="3">5.3.1.9</ecNumber>
    </recommendedName>
</protein>
<evidence type="ECO:0000256" key="6">
    <source>
        <dbReference type="ARBA" id="ARBA00023235"/>
    </source>
</evidence>
<comment type="catalytic activity">
    <reaction evidence="7">
        <text>alpha-D-glucose 6-phosphate = beta-D-fructose 6-phosphate</text>
        <dbReference type="Rhea" id="RHEA:11816"/>
        <dbReference type="ChEBI" id="CHEBI:57634"/>
        <dbReference type="ChEBI" id="CHEBI:58225"/>
        <dbReference type="EC" id="5.3.1.9"/>
    </reaction>
</comment>
<comment type="similarity">
    <text evidence="2">Belongs to the GPI family.</text>
</comment>
<proteinExistence type="inferred from homology"/>
<dbReference type="InterPro" id="IPR018189">
    <property type="entry name" value="Phosphoglucose_isomerase_CS"/>
</dbReference>
<keyword evidence="5" id="KW-0324">Glycolysis</keyword>
<dbReference type="InterPro" id="IPR046348">
    <property type="entry name" value="SIS_dom_sf"/>
</dbReference>
<organism evidence="8">
    <name type="scientific">freshwater metagenome</name>
    <dbReference type="NCBI Taxonomy" id="449393"/>
    <lineage>
        <taxon>unclassified sequences</taxon>
        <taxon>metagenomes</taxon>
        <taxon>ecological metagenomes</taxon>
    </lineage>
</organism>
<dbReference type="Gene3D" id="3.40.50.10490">
    <property type="entry name" value="Glucose-6-phosphate isomerase like protein, domain 1"/>
    <property type="match status" value="2"/>
</dbReference>
<dbReference type="GO" id="GO:0005829">
    <property type="term" value="C:cytosol"/>
    <property type="evidence" value="ECO:0007669"/>
    <property type="project" value="TreeGrafter"/>
</dbReference>
<dbReference type="PROSITE" id="PS00765">
    <property type="entry name" value="P_GLUCOSE_ISOMERASE_1"/>
    <property type="match status" value="1"/>
</dbReference>
<dbReference type="PROSITE" id="PS00174">
    <property type="entry name" value="P_GLUCOSE_ISOMERASE_2"/>
    <property type="match status" value="1"/>
</dbReference>
<dbReference type="PROSITE" id="PS51463">
    <property type="entry name" value="P_GLUCOSE_ISOMERASE_3"/>
    <property type="match status" value="1"/>
</dbReference>
<dbReference type="NCBIfam" id="NF001211">
    <property type="entry name" value="PRK00179.1"/>
    <property type="match status" value="1"/>
</dbReference>
<dbReference type="GO" id="GO:0097367">
    <property type="term" value="F:carbohydrate derivative binding"/>
    <property type="evidence" value="ECO:0007669"/>
    <property type="project" value="InterPro"/>
</dbReference>
<keyword evidence="4" id="KW-0312">Gluconeogenesis</keyword>
<dbReference type="PANTHER" id="PTHR11469">
    <property type="entry name" value="GLUCOSE-6-PHOSPHATE ISOMERASE"/>
    <property type="match status" value="1"/>
</dbReference>
<dbReference type="HAMAP" id="MF_00473">
    <property type="entry name" value="G6P_isomerase"/>
    <property type="match status" value="1"/>
</dbReference>
<evidence type="ECO:0000256" key="1">
    <source>
        <dbReference type="ARBA" id="ARBA00004926"/>
    </source>
</evidence>
<evidence type="ECO:0000256" key="4">
    <source>
        <dbReference type="ARBA" id="ARBA00022432"/>
    </source>
</evidence>
<dbReference type="InterPro" id="IPR035482">
    <property type="entry name" value="SIS_PGI_2"/>
</dbReference>
<dbReference type="InterPro" id="IPR035476">
    <property type="entry name" value="SIS_PGI_1"/>
</dbReference>
<dbReference type="GO" id="GO:0006096">
    <property type="term" value="P:glycolytic process"/>
    <property type="evidence" value="ECO:0007669"/>
    <property type="project" value="UniProtKB-UniPathway"/>
</dbReference>
<dbReference type="CDD" id="cd05016">
    <property type="entry name" value="SIS_PGI_2"/>
    <property type="match status" value="1"/>
</dbReference>
<dbReference type="CDD" id="cd05015">
    <property type="entry name" value="SIS_PGI_1"/>
    <property type="match status" value="1"/>
</dbReference>
<dbReference type="Gene3D" id="1.10.1390.10">
    <property type="match status" value="1"/>
</dbReference>
<dbReference type="InterPro" id="IPR023096">
    <property type="entry name" value="G6P_Isomerase_C"/>
</dbReference>
<accession>A0A6J7ULE7</accession>
<dbReference type="AlphaFoldDB" id="A0A6J7ULE7"/>
<name>A0A6J7ULE7_9ZZZZ</name>
<dbReference type="EMBL" id="CAFBQU010000055">
    <property type="protein sequence ID" value="CAB5067384.1"/>
    <property type="molecule type" value="Genomic_DNA"/>
</dbReference>
<dbReference type="SUPFAM" id="SSF53697">
    <property type="entry name" value="SIS domain"/>
    <property type="match status" value="1"/>
</dbReference>
<gene>
    <name evidence="8" type="ORF">UFOPK4347_01461</name>
</gene>
<dbReference type="GO" id="GO:0004347">
    <property type="term" value="F:glucose-6-phosphate isomerase activity"/>
    <property type="evidence" value="ECO:0007669"/>
    <property type="project" value="UniProtKB-EC"/>
</dbReference>
<keyword evidence="6" id="KW-0413">Isomerase</keyword>
<reference evidence="8" key="1">
    <citation type="submission" date="2020-05" db="EMBL/GenBank/DDBJ databases">
        <authorList>
            <person name="Chiriac C."/>
            <person name="Salcher M."/>
            <person name="Ghai R."/>
            <person name="Kavagutti S V."/>
        </authorList>
    </citation>
    <scope>NUCLEOTIDE SEQUENCE</scope>
</reference>
<dbReference type="GO" id="GO:0051156">
    <property type="term" value="P:glucose 6-phosphate metabolic process"/>
    <property type="evidence" value="ECO:0007669"/>
    <property type="project" value="TreeGrafter"/>
</dbReference>
<evidence type="ECO:0000256" key="7">
    <source>
        <dbReference type="ARBA" id="ARBA00029321"/>
    </source>
</evidence>
<comment type="pathway">
    <text evidence="1">Carbohydrate degradation; glycolysis; D-glyceraldehyde 3-phosphate and glycerone phosphate from D-glucose: step 2/4.</text>
</comment>
<evidence type="ECO:0000256" key="2">
    <source>
        <dbReference type="ARBA" id="ARBA00006604"/>
    </source>
</evidence>
<sequence length="534" mass="57584">MSSAWNSVGAAANALEKVTIGKLFSQDPARTASMMFSAGELLVDFSRQKIDEQALQALIALAKDADVENLRNKMFSGEAMNNTEGRPVLHVALRMPAHESVVVGGENIVPEVHATLGRMANTVEHIANGTHVGATGKAIKHVVNIGIGGSDLGPAMAMRALSAYAVTGVQAHFVSNVDPTDLAQVLAYLNPHETAFVVASKTFTTQETMANAHTAMKWLQTGMNVADVQSHFFAVTARVDAAVQFGVSAENIFPMWDWVGGRFSLGSAIGFSLMCSIGVQHFNDMLLGMREMDEHFCSAELQKNVPVLLALVGIWNRNFLGCASQAVIPYLQELTRFPAYLQQLEMESNGKRANRAGKLVEHATSPVVWGEPGTNGQHAFFQLLHQGTDVIPVDFIGAARTTASGLDEQSAREQHQKLMANMFAQASALAFGSPAATDVPAAQGEHRVFPGNRPSTTIVFTELNPRVLGQLVALYEHKTFVQGCIWGINSFDQWGVELGKVLAGDVLALMANTSLDSTLDHSTRVLVEWFVNNS</sequence>
<dbReference type="GO" id="GO:0006094">
    <property type="term" value="P:gluconeogenesis"/>
    <property type="evidence" value="ECO:0007669"/>
    <property type="project" value="UniProtKB-KW"/>
</dbReference>
<evidence type="ECO:0000256" key="5">
    <source>
        <dbReference type="ARBA" id="ARBA00023152"/>
    </source>
</evidence>